<dbReference type="OrthoDB" id="3538778at2"/>
<accession>A0A4R4YW83</accession>
<dbReference type="Proteomes" id="UP000295302">
    <property type="component" value="Unassembled WGS sequence"/>
</dbReference>
<dbReference type="EMBL" id="SMKQ01000030">
    <property type="protein sequence ID" value="TDD49705.1"/>
    <property type="molecule type" value="Genomic_DNA"/>
</dbReference>
<reference evidence="1 2" key="1">
    <citation type="submission" date="2019-03" db="EMBL/GenBank/DDBJ databases">
        <title>Draft genome sequences of novel Actinobacteria.</title>
        <authorList>
            <person name="Sahin N."/>
            <person name="Ay H."/>
            <person name="Saygin H."/>
        </authorList>
    </citation>
    <scope>NUCLEOTIDE SEQUENCE [LARGE SCALE GENOMIC DNA]</scope>
    <source>
        <strain evidence="1 2">CH32</strain>
    </source>
</reference>
<proteinExistence type="predicted"/>
<comment type="caution">
    <text evidence="1">The sequence shown here is derived from an EMBL/GenBank/DDBJ whole genome shotgun (WGS) entry which is preliminary data.</text>
</comment>
<evidence type="ECO:0000313" key="1">
    <source>
        <dbReference type="EMBL" id="TDD49705.1"/>
    </source>
</evidence>
<name>A0A4R4YW83_9ACTN</name>
<dbReference type="AlphaFoldDB" id="A0A4R4YW83"/>
<sequence length="74" mass="8055">MSGGSSSQVNIRDVSFRATDFAKLKPGQVLIQEGESVPLKTPEANGVGSESVFVDKVIPRENFDREGQNWANCE</sequence>
<organism evidence="1 2">
    <name type="scientific">Nonomuraea terrae</name>
    <dbReference type="NCBI Taxonomy" id="2530383"/>
    <lineage>
        <taxon>Bacteria</taxon>
        <taxon>Bacillati</taxon>
        <taxon>Actinomycetota</taxon>
        <taxon>Actinomycetes</taxon>
        <taxon>Streptosporangiales</taxon>
        <taxon>Streptosporangiaceae</taxon>
        <taxon>Nonomuraea</taxon>
    </lineage>
</organism>
<dbReference type="RefSeq" id="WP_132612223.1">
    <property type="nucleotide sequence ID" value="NZ_SMKQ01000030.1"/>
</dbReference>
<protein>
    <submittedName>
        <fullName evidence="1">Uncharacterized protein</fullName>
    </submittedName>
</protein>
<gene>
    <name evidence="1" type="ORF">E1286_13360</name>
</gene>
<keyword evidence="2" id="KW-1185">Reference proteome</keyword>
<evidence type="ECO:0000313" key="2">
    <source>
        <dbReference type="Proteomes" id="UP000295302"/>
    </source>
</evidence>